<dbReference type="RefSeq" id="WP_180947541.1">
    <property type="nucleotide sequence ID" value="NZ_JAFMUB010000005.1"/>
</dbReference>
<proteinExistence type="predicted"/>
<evidence type="ECO:0000313" key="2">
    <source>
        <dbReference type="Proteomes" id="UP000806077"/>
    </source>
</evidence>
<keyword evidence="2" id="KW-1185">Reference proteome</keyword>
<reference evidence="1 2" key="1">
    <citation type="journal article" date="2020" name="Int. J. Syst. Evol. Microbiol.">
        <title>Tenacibaculum piscium sp. nov., isolated from skin ulcers of sea-farmed fish, and description of Tenacibaculum finnmarkense sp. nov. with subdivision into genomovars finnmarkense and ulcerans.</title>
        <authorList>
            <person name="Olsen A.B."/>
            <person name="Spilsberg B."/>
            <person name="Nilsen H.K."/>
            <person name="Lagesen K."/>
            <person name="Gulla S."/>
            <person name="Avendano-Herrera R."/>
            <person name="Irgang R."/>
            <person name="Duchaud E."/>
            <person name="Colquhoun D.J."/>
        </authorList>
    </citation>
    <scope>NUCLEOTIDE SEQUENCE [LARGE SCALE GENOMIC DNA]</scope>
    <source>
        <strain evidence="1 2">TNO037</strain>
    </source>
</reference>
<dbReference type="InterPro" id="IPR005901">
    <property type="entry name" value="GLPGLI"/>
</dbReference>
<dbReference type="NCBIfam" id="TIGR01200">
    <property type="entry name" value="GLPGLI"/>
    <property type="match status" value="1"/>
</dbReference>
<comment type="caution">
    <text evidence="1">The sequence shown here is derived from an EMBL/GenBank/DDBJ whole genome shotgun (WGS) entry which is preliminary data.</text>
</comment>
<accession>A0AAP1RGK5</accession>
<dbReference type="Pfam" id="PF09697">
    <property type="entry name" value="Porph_ging"/>
    <property type="match status" value="1"/>
</dbReference>
<protein>
    <submittedName>
        <fullName evidence="1">GLPGLI family protein</fullName>
    </submittedName>
</protein>
<evidence type="ECO:0000313" key="1">
    <source>
        <dbReference type="EMBL" id="MBE7695915.1"/>
    </source>
</evidence>
<dbReference type="EMBL" id="WXXV01000016">
    <property type="protein sequence ID" value="MBE7695915.1"/>
    <property type="molecule type" value="Genomic_DNA"/>
</dbReference>
<organism evidence="1 2">
    <name type="scientific">Tenacibaculum finnmarkense genomovar finnmarkense</name>
    <dbReference type="NCBI Taxonomy" id="1458503"/>
    <lineage>
        <taxon>Bacteria</taxon>
        <taxon>Pseudomonadati</taxon>
        <taxon>Bacteroidota</taxon>
        <taxon>Flavobacteriia</taxon>
        <taxon>Flavobacteriales</taxon>
        <taxon>Flavobacteriaceae</taxon>
        <taxon>Tenacibaculum</taxon>
        <taxon>Tenacibaculum finnmarkense</taxon>
    </lineage>
</organism>
<dbReference type="AlphaFoldDB" id="A0AAP1RGK5"/>
<sequence length="245" mass="28945">MNLLFKFLIIFLMFCEGINSQNTFKAKYKVNIAHKIKQAEVSDRIKNERHRMFLLNSRKKFNKMVKSVEKFHYNLEFNKIKSIFYLSKSLETTDRDLYFFKKATNFYGEYHSLKGVMTNSVNAYGEDFLVKRPNYIWSISSTSKRIGKYLCYKATTTEQIHTSKGVFKKKIIAWFAPEIPFNYGPRDYIGLPGLIIELQDGKRTYLLQELKSIIKIKTENKKGQKITLTEFNLIGKKINEKRHKI</sequence>
<gene>
    <name evidence="1" type="ORF">F7645_10850</name>
</gene>
<name>A0AAP1RGK5_9FLAO</name>
<dbReference type="Proteomes" id="UP000806077">
    <property type="component" value="Unassembled WGS sequence"/>
</dbReference>